<organism evidence="4 5">
    <name type="scientific">Sneathiella chinensis</name>
    <dbReference type="NCBI Taxonomy" id="349750"/>
    <lineage>
        <taxon>Bacteria</taxon>
        <taxon>Pseudomonadati</taxon>
        <taxon>Pseudomonadota</taxon>
        <taxon>Alphaproteobacteria</taxon>
        <taxon>Sneathiellales</taxon>
        <taxon>Sneathiellaceae</taxon>
        <taxon>Sneathiella</taxon>
    </lineage>
</organism>
<keyword evidence="1" id="KW-0808">Transferase</keyword>
<dbReference type="InterPro" id="IPR050680">
    <property type="entry name" value="YpeA/RimI_acetyltransf"/>
</dbReference>
<dbReference type="Proteomes" id="UP001161409">
    <property type="component" value="Unassembled WGS sequence"/>
</dbReference>
<comment type="caution">
    <text evidence="4">The sequence shown here is derived from an EMBL/GenBank/DDBJ whole genome shotgun (WGS) entry which is preliminary data.</text>
</comment>
<keyword evidence="5" id="KW-1185">Reference proteome</keyword>
<dbReference type="SUPFAM" id="SSF55729">
    <property type="entry name" value="Acyl-CoA N-acyltransferases (Nat)"/>
    <property type="match status" value="1"/>
</dbReference>
<sequence length="196" mass="22171">MTFEIRLAVPSDASFIADHLCRAGGGLMEFLLADIIPDVVPEQLLAINATEGDEAMSYKNALVVDTENGPKGLLLAYSFDEFNISKQMEMFVDRERLDHVRELYTHRLENSYYVHALSVDDSLQGQGAGRALLDLAYEIAQDEGFDSVSLHVWRDNERAFDLYQKNGFKPVTDIRIDRHDRLPHDGGMILMKHELG</sequence>
<dbReference type="RefSeq" id="WP_169559742.1">
    <property type="nucleotide sequence ID" value="NZ_BSNF01000001.1"/>
</dbReference>
<name>A0ABQ5U352_9PROT</name>
<dbReference type="InterPro" id="IPR016181">
    <property type="entry name" value="Acyl_CoA_acyltransferase"/>
</dbReference>
<gene>
    <name evidence="4" type="ORF">GCM10007924_09930</name>
</gene>
<dbReference type="Pfam" id="PF00583">
    <property type="entry name" value="Acetyltransf_1"/>
    <property type="match status" value="1"/>
</dbReference>
<evidence type="ECO:0000256" key="1">
    <source>
        <dbReference type="ARBA" id="ARBA00022679"/>
    </source>
</evidence>
<reference evidence="4" key="2">
    <citation type="submission" date="2023-01" db="EMBL/GenBank/DDBJ databases">
        <title>Draft genome sequence of Sneathiella chinensis strain NBRC 103408.</title>
        <authorList>
            <person name="Sun Q."/>
            <person name="Mori K."/>
        </authorList>
    </citation>
    <scope>NUCLEOTIDE SEQUENCE</scope>
    <source>
        <strain evidence="4">NBRC 103408</strain>
    </source>
</reference>
<dbReference type="EMBL" id="BSNF01000001">
    <property type="protein sequence ID" value="GLQ05772.1"/>
    <property type="molecule type" value="Genomic_DNA"/>
</dbReference>
<accession>A0ABQ5U352</accession>
<dbReference type="Gene3D" id="3.40.630.30">
    <property type="match status" value="1"/>
</dbReference>
<evidence type="ECO:0000313" key="5">
    <source>
        <dbReference type="Proteomes" id="UP001161409"/>
    </source>
</evidence>
<evidence type="ECO:0000259" key="3">
    <source>
        <dbReference type="PROSITE" id="PS51186"/>
    </source>
</evidence>
<keyword evidence="2" id="KW-0012">Acyltransferase</keyword>
<dbReference type="CDD" id="cd04301">
    <property type="entry name" value="NAT_SF"/>
    <property type="match status" value="1"/>
</dbReference>
<dbReference type="PROSITE" id="PS51186">
    <property type="entry name" value="GNAT"/>
    <property type="match status" value="1"/>
</dbReference>
<protein>
    <recommendedName>
        <fullName evidence="3">N-acetyltransferase domain-containing protein</fullName>
    </recommendedName>
</protein>
<proteinExistence type="predicted"/>
<evidence type="ECO:0000256" key="2">
    <source>
        <dbReference type="ARBA" id="ARBA00023315"/>
    </source>
</evidence>
<dbReference type="PANTHER" id="PTHR43420">
    <property type="entry name" value="ACETYLTRANSFERASE"/>
    <property type="match status" value="1"/>
</dbReference>
<dbReference type="InterPro" id="IPR000182">
    <property type="entry name" value="GNAT_dom"/>
</dbReference>
<dbReference type="PANTHER" id="PTHR43420:SF47">
    <property type="entry name" value="N-ACETYLTRANSFERASE DOMAIN-CONTAINING PROTEIN"/>
    <property type="match status" value="1"/>
</dbReference>
<feature type="domain" description="N-acetyltransferase" evidence="3">
    <location>
        <begin position="34"/>
        <end position="196"/>
    </location>
</feature>
<evidence type="ECO:0000313" key="4">
    <source>
        <dbReference type="EMBL" id="GLQ05772.1"/>
    </source>
</evidence>
<reference evidence="4" key="1">
    <citation type="journal article" date="2014" name="Int. J. Syst. Evol. Microbiol.">
        <title>Complete genome of a new Firmicutes species belonging to the dominant human colonic microbiota ('Ruminococcus bicirculans') reveals two chromosomes and a selective capacity to utilize plant glucans.</title>
        <authorList>
            <consortium name="NISC Comparative Sequencing Program"/>
            <person name="Wegmann U."/>
            <person name="Louis P."/>
            <person name="Goesmann A."/>
            <person name="Henrissat B."/>
            <person name="Duncan S.H."/>
            <person name="Flint H.J."/>
        </authorList>
    </citation>
    <scope>NUCLEOTIDE SEQUENCE</scope>
    <source>
        <strain evidence="4">NBRC 103408</strain>
    </source>
</reference>